<protein>
    <recommendedName>
        <fullName evidence="2">Serine protease</fullName>
    </recommendedName>
</protein>
<reference evidence="1" key="1">
    <citation type="submission" date="2024-07" db="EMBL/GenBank/DDBJ databases">
        <authorList>
            <person name="Yu S.T."/>
        </authorList>
    </citation>
    <scope>NUCLEOTIDE SEQUENCE</scope>
    <source>
        <strain evidence="1">R41</strain>
    </source>
</reference>
<dbReference type="InterPro" id="IPR043504">
    <property type="entry name" value="Peptidase_S1_PA_chymotrypsin"/>
</dbReference>
<dbReference type="RefSeq" id="WP_369249734.1">
    <property type="nucleotide sequence ID" value="NZ_CP163443.1"/>
</dbReference>
<proteinExistence type="predicted"/>
<dbReference type="SUPFAM" id="SSF50494">
    <property type="entry name" value="Trypsin-like serine proteases"/>
    <property type="match status" value="1"/>
</dbReference>
<dbReference type="InterPro" id="IPR009003">
    <property type="entry name" value="Peptidase_S1_PA"/>
</dbReference>
<sequence>MSGTGSFYDESTVTRDVHQFRATARPGNSGEPVLTTDGQVYGMVFARSSAHPETGYALAADELRGLAEQGARADGPVGTRAVSS</sequence>
<gene>
    <name evidence="1" type="ORF">AB5J53_35790</name>
</gene>
<name>A0AB39RRJ6_9ACTN</name>
<dbReference type="Gene3D" id="2.40.10.10">
    <property type="entry name" value="Trypsin-like serine proteases"/>
    <property type="match status" value="1"/>
</dbReference>
<dbReference type="EMBL" id="CP163443">
    <property type="protein sequence ID" value="XDQ56662.1"/>
    <property type="molecule type" value="Genomic_DNA"/>
</dbReference>
<accession>A0AB39RRJ6</accession>
<organism evidence="1">
    <name type="scientific">Streptomyces sp. R41</name>
    <dbReference type="NCBI Taxonomy" id="3238632"/>
    <lineage>
        <taxon>Bacteria</taxon>
        <taxon>Bacillati</taxon>
        <taxon>Actinomycetota</taxon>
        <taxon>Actinomycetes</taxon>
        <taxon>Kitasatosporales</taxon>
        <taxon>Streptomycetaceae</taxon>
        <taxon>Streptomyces</taxon>
    </lineage>
</organism>
<evidence type="ECO:0000313" key="1">
    <source>
        <dbReference type="EMBL" id="XDQ56662.1"/>
    </source>
</evidence>
<dbReference type="AlphaFoldDB" id="A0AB39RRJ6"/>
<evidence type="ECO:0008006" key="2">
    <source>
        <dbReference type="Google" id="ProtNLM"/>
    </source>
</evidence>